<dbReference type="GO" id="GO:0022857">
    <property type="term" value="F:transmembrane transporter activity"/>
    <property type="evidence" value="ECO:0007669"/>
    <property type="project" value="TreeGrafter"/>
</dbReference>
<keyword evidence="3 7" id="KW-0812">Transmembrane</keyword>
<feature type="transmembrane region" description="Helical" evidence="7">
    <location>
        <begin position="385"/>
        <end position="410"/>
    </location>
</feature>
<feature type="transmembrane region" description="Helical" evidence="7">
    <location>
        <begin position="294"/>
        <end position="316"/>
    </location>
</feature>
<dbReference type="EMBL" id="JACRTF010000001">
    <property type="protein sequence ID" value="MBC8593931.1"/>
    <property type="molecule type" value="Genomic_DNA"/>
</dbReference>
<evidence type="ECO:0000313" key="10">
    <source>
        <dbReference type="Proteomes" id="UP000651085"/>
    </source>
</evidence>
<reference evidence="9" key="1">
    <citation type="submission" date="2020-08" db="EMBL/GenBank/DDBJ databases">
        <title>Genome public.</title>
        <authorList>
            <person name="Liu C."/>
            <person name="Sun Q."/>
        </authorList>
    </citation>
    <scope>NUCLEOTIDE SEQUENCE</scope>
    <source>
        <strain evidence="9">N12</strain>
    </source>
</reference>
<evidence type="ECO:0000313" key="9">
    <source>
        <dbReference type="EMBL" id="MBC8593931.1"/>
    </source>
</evidence>
<evidence type="ECO:0000256" key="6">
    <source>
        <dbReference type="ARBA" id="ARBA00038076"/>
    </source>
</evidence>
<evidence type="ECO:0000256" key="7">
    <source>
        <dbReference type="SAM" id="Phobius"/>
    </source>
</evidence>
<dbReference type="Proteomes" id="UP000651085">
    <property type="component" value="Unassembled WGS sequence"/>
</dbReference>
<keyword evidence="10" id="KW-1185">Reference proteome</keyword>
<dbReference type="GO" id="GO:0005886">
    <property type="term" value="C:plasma membrane"/>
    <property type="evidence" value="ECO:0007669"/>
    <property type="project" value="UniProtKB-SubCell"/>
</dbReference>
<proteinExistence type="inferred from homology"/>
<sequence>MIRLILKNLWARRRRNIWLFGELILVSILTWIMVDPMVVMTYNRNLPLGYDTNGLYMLNLGTIPLQSADDDEEEDDSIHRMNNLFRILDDVRRYEGVQSATPVVSFSYPNSPGTYGNTLKYDSLSVGVRGMFFLPHTCFFETYGIKGLGGHTARQLDERDYEQNDIICTQNMSDQFFPGMELTGKKLYSSYISDTIPYRVVGVVDNIRYRSFEQPLPVFFKVMDADDDDNDPADSKIVFRLQEGISESRFLHEFRSYMTTHLKFGNLFVRSVVSYDDHIKDMEYGYGVTNTYRMNTVLCLFFLINLVLGVTGTFWLQTRSRCEEVGVMLSYGANPSHIIRMLLGEGAVLATIAVVIGCFIYLQYGLSEGLYTMGEPFGNYWINDFTYHFVAVSVIVYIVIVAVVLLGVYIPARKISRILPTEALRDE</sequence>
<evidence type="ECO:0000259" key="8">
    <source>
        <dbReference type="Pfam" id="PF02687"/>
    </source>
</evidence>
<dbReference type="Pfam" id="PF02687">
    <property type="entry name" value="FtsX"/>
    <property type="match status" value="1"/>
</dbReference>
<comment type="subcellular location">
    <subcellularLocation>
        <location evidence="1">Cell membrane</location>
        <topology evidence="1">Multi-pass membrane protein</topology>
    </subcellularLocation>
</comment>
<comment type="caution">
    <text evidence="9">The sequence shown here is derived from an EMBL/GenBank/DDBJ whole genome shotgun (WGS) entry which is preliminary data.</text>
</comment>
<evidence type="ECO:0000256" key="1">
    <source>
        <dbReference type="ARBA" id="ARBA00004651"/>
    </source>
</evidence>
<accession>A0A926F5U5</accession>
<keyword evidence="2" id="KW-1003">Cell membrane</keyword>
<dbReference type="RefSeq" id="WP_262435038.1">
    <property type="nucleotide sequence ID" value="NZ_JACRTF010000001.1"/>
</dbReference>
<dbReference type="PANTHER" id="PTHR30572">
    <property type="entry name" value="MEMBRANE COMPONENT OF TRANSPORTER-RELATED"/>
    <property type="match status" value="1"/>
</dbReference>
<feature type="transmembrane region" description="Helical" evidence="7">
    <location>
        <begin position="16"/>
        <end position="34"/>
    </location>
</feature>
<protein>
    <submittedName>
        <fullName evidence="9">FtsX-like permease family protein</fullName>
    </submittedName>
</protein>
<evidence type="ECO:0000256" key="4">
    <source>
        <dbReference type="ARBA" id="ARBA00022989"/>
    </source>
</evidence>
<dbReference type="InterPro" id="IPR003838">
    <property type="entry name" value="ABC3_permease_C"/>
</dbReference>
<evidence type="ECO:0000256" key="2">
    <source>
        <dbReference type="ARBA" id="ARBA00022475"/>
    </source>
</evidence>
<gene>
    <name evidence="9" type="ORF">H8744_11875</name>
</gene>
<feature type="domain" description="ABC3 transporter permease C-terminal" evidence="8">
    <location>
        <begin position="298"/>
        <end position="418"/>
    </location>
</feature>
<keyword evidence="4 7" id="KW-1133">Transmembrane helix</keyword>
<feature type="transmembrane region" description="Helical" evidence="7">
    <location>
        <begin position="337"/>
        <end position="365"/>
    </location>
</feature>
<evidence type="ECO:0000256" key="5">
    <source>
        <dbReference type="ARBA" id="ARBA00023136"/>
    </source>
</evidence>
<organism evidence="9 10">
    <name type="scientific">Jilunia laotingensis</name>
    <dbReference type="NCBI Taxonomy" id="2763675"/>
    <lineage>
        <taxon>Bacteria</taxon>
        <taxon>Pseudomonadati</taxon>
        <taxon>Bacteroidota</taxon>
        <taxon>Bacteroidia</taxon>
        <taxon>Bacteroidales</taxon>
        <taxon>Bacteroidaceae</taxon>
        <taxon>Jilunia</taxon>
    </lineage>
</organism>
<dbReference type="PANTHER" id="PTHR30572:SF4">
    <property type="entry name" value="ABC TRANSPORTER PERMEASE YTRF"/>
    <property type="match status" value="1"/>
</dbReference>
<keyword evidence="5 7" id="KW-0472">Membrane</keyword>
<evidence type="ECO:0000256" key="3">
    <source>
        <dbReference type="ARBA" id="ARBA00022692"/>
    </source>
</evidence>
<dbReference type="AlphaFoldDB" id="A0A926F5U5"/>
<comment type="similarity">
    <text evidence="6">Belongs to the ABC-4 integral membrane protein family.</text>
</comment>
<name>A0A926F5U5_9BACT</name>
<dbReference type="InterPro" id="IPR050250">
    <property type="entry name" value="Macrolide_Exporter_MacB"/>
</dbReference>